<keyword evidence="3" id="KW-1185">Reference proteome</keyword>
<keyword evidence="1" id="KW-0812">Transmembrane</keyword>
<evidence type="ECO:0000256" key="1">
    <source>
        <dbReference type="SAM" id="Phobius"/>
    </source>
</evidence>
<protein>
    <submittedName>
        <fullName evidence="2">Uncharacterized protein</fullName>
    </submittedName>
</protein>
<comment type="caution">
    <text evidence="2">The sequence shown here is derived from an EMBL/GenBank/DDBJ whole genome shotgun (WGS) entry which is preliminary data.</text>
</comment>
<feature type="transmembrane region" description="Helical" evidence="1">
    <location>
        <begin position="35"/>
        <end position="55"/>
    </location>
</feature>
<keyword evidence="1" id="KW-1133">Transmembrane helix</keyword>
<evidence type="ECO:0000313" key="3">
    <source>
        <dbReference type="Proteomes" id="UP000634476"/>
    </source>
</evidence>
<proteinExistence type="predicted"/>
<dbReference type="EMBL" id="BOOK01000002">
    <property type="protein sequence ID" value="GIH98377.1"/>
    <property type="molecule type" value="Genomic_DNA"/>
</dbReference>
<sequence length="97" mass="10867">MGCLLAIFAGFFPRLALFVVWVARPNLVDAAFGGWIVPLLGIIFFPFATLLYVLFYVPGLGVPGWAWLWIALGVLLDLSHWVSMAVRRDRMVDVRGM</sequence>
<dbReference type="Proteomes" id="UP000634476">
    <property type="component" value="Unassembled WGS sequence"/>
</dbReference>
<reference evidence="2" key="1">
    <citation type="submission" date="2021-01" db="EMBL/GenBank/DDBJ databases">
        <title>Whole genome shotgun sequence of Planobispora takensis NBRC 109077.</title>
        <authorList>
            <person name="Komaki H."/>
            <person name="Tamura T."/>
        </authorList>
    </citation>
    <scope>NUCLEOTIDE SEQUENCE</scope>
    <source>
        <strain evidence="2">NBRC 109077</strain>
    </source>
</reference>
<gene>
    <name evidence="2" type="ORF">Pta02_03860</name>
</gene>
<dbReference type="RefSeq" id="WP_203872881.1">
    <property type="nucleotide sequence ID" value="NZ_BOOK01000002.1"/>
</dbReference>
<accession>A0A8J3SQD3</accession>
<dbReference type="AlphaFoldDB" id="A0A8J3SQD3"/>
<feature type="transmembrane region" description="Helical" evidence="1">
    <location>
        <begin position="6"/>
        <end position="23"/>
    </location>
</feature>
<feature type="transmembrane region" description="Helical" evidence="1">
    <location>
        <begin position="67"/>
        <end position="86"/>
    </location>
</feature>
<organism evidence="2 3">
    <name type="scientific">Planobispora takensis</name>
    <dbReference type="NCBI Taxonomy" id="1367882"/>
    <lineage>
        <taxon>Bacteria</taxon>
        <taxon>Bacillati</taxon>
        <taxon>Actinomycetota</taxon>
        <taxon>Actinomycetes</taxon>
        <taxon>Streptosporangiales</taxon>
        <taxon>Streptosporangiaceae</taxon>
        <taxon>Planobispora</taxon>
    </lineage>
</organism>
<name>A0A8J3SQD3_9ACTN</name>
<evidence type="ECO:0000313" key="2">
    <source>
        <dbReference type="EMBL" id="GIH98377.1"/>
    </source>
</evidence>
<keyword evidence="1" id="KW-0472">Membrane</keyword>